<feature type="compositionally biased region" description="Low complexity" evidence="1">
    <location>
        <begin position="14"/>
        <end position="27"/>
    </location>
</feature>
<feature type="compositionally biased region" description="Basic and acidic residues" evidence="1">
    <location>
        <begin position="83"/>
        <end position="96"/>
    </location>
</feature>
<dbReference type="AlphaFoldDB" id="A0A0C7N1A8"/>
<feature type="region of interest" description="Disordered" evidence="1">
    <location>
        <begin position="1"/>
        <end position="129"/>
    </location>
</feature>
<feature type="compositionally biased region" description="Basic and acidic residues" evidence="1">
    <location>
        <begin position="187"/>
        <end position="213"/>
    </location>
</feature>
<evidence type="ECO:0000256" key="1">
    <source>
        <dbReference type="SAM" id="MobiDB-lite"/>
    </source>
</evidence>
<proteinExistence type="predicted"/>
<evidence type="ECO:0000313" key="3">
    <source>
        <dbReference type="Proteomes" id="UP000054304"/>
    </source>
</evidence>
<keyword evidence="3" id="KW-1185">Reference proteome</keyword>
<protein>
    <submittedName>
        <fullName evidence="2">LALA0S01e07932g1_1</fullName>
    </submittedName>
</protein>
<evidence type="ECO:0000313" key="2">
    <source>
        <dbReference type="EMBL" id="CEP60317.1"/>
    </source>
</evidence>
<accession>A0A0C7N1A8</accession>
<dbReference type="Proteomes" id="UP000054304">
    <property type="component" value="Unassembled WGS sequence"/>
</dbReference>
<dbReference type="RefSeq" id="XP_022626562.1">
    <property type="nucleotide sequence ID" value="XM_022774468.1"/>
</dbReference>
<feature type="region of interest" description="Disordered" evidence="1">
    <location>
        <begin position="155"/>
        <end position="217"/>
    </location>
</feature>
<gene>
    <name evidence="2" type="ORF">LALA0_S01e07932g</name>
</gene>
<dbReference type="EMBL" id="LN736360">
    <property type="protein sequence ID" value="CEP60317.1"/>
    <property type="molecule type" value="Genomic_DNA"/>
</dbReference>
<name>A0A0C7N1A8_9SACH</name>
<dbReference type="HOGENOM" id="CLU_111702_0_0_1"/>
<sequence length="230" mass="25045">MRAAGNKEEDDLGSSELELSSLSSSDSFEPRAFEGNPVDAKRPQVSKLPSAASRDFASEKSSLTLGGGPETQEEASSNSSLPDVDKVVTHNVKEGLSENVESLEEQGLNLRKKANPDINSPVALSSSTEFPEEYNLETETGLVKAVTLQQLNRLDSRTSVRSGQSQKKSLKSSIASLELPDATSVKSRTDNGLDSEKLRRAVEKNQKQIEKYQERKKKGGVKSFIAKIFN</sequence>
<dbReference type="GeneID" id="34683695"/>
<feature type="compositionally biased region" description="Low complexity" evidence="1">
    <location>
        <begin position="162"/>
        <end position="179"/>
    </location>
</feature>
<dbReference type="OrthoDB" id="4035738at2759"/>
<reference evidence="2 3" key="1">
    <citation type="submission" date="2014-12" db="EMBL/GenBank/DDBJ databases">
        <authorList>
            <person name="Neuveglise Cecile"/>
        </authorList>
    </citation>
    <scope>NUCLEOTIDE SEQUENCE [LARGE SCALE GENOMIC DNA]</scope>
    <source>
        <strain evidence="2 3">CBS 12615</strain>
    </source>
</reference>
<organism evidence="2 3">
    <name type="scientific">Lachancea lanzarotensis</name>
    <dbReference type="NCBI Taxonomy" id="1245769"/>
    <lineage>
        <taxon>Eukaryota</taxon>
        <taxon>Fungi</taxon>
        <taxon>Dikarya</taxon>
        <taxon>Ascomycota</taxon>
        <taxon>Saccharomycotina</taxon>
        <taxon>Saccharomycetes</taxon>
        <taxon>Saccharomycetales</taxon>
        <taxon>Saccharomycetaceae</taxon>
        <taxon>Lachancea</taxon>
    </lineage>
</organism>